<keyword evidence="6 12" id="KW-1133">Transmembrane helix</keyword>
<feature type="transmembrane region" description="Helical" evidence="12">
    <location>
        <begin position="398"/>
        <end position="424"/>
    </location>
</feature>
<keyword evidence="7" id="KW-0915">Sodium</keyword>
<feature type="transmembrane region" description="Helical" evidence="12">
    <location>
        <begin position="149"/>
        <end position="168"/>
    </location>
</feature>
<evidence type="ECO:0000256" key="8">
    <source>
        <dbReference type="ARBA" id="ARBA00023065"/>
    </source>
</evidence>
<evidence type="ECO:0000256" key="7">
    <source>
        <dbReference type="ARBA" id="ARBA00023053"/>
    </source>
</evidence>
<comment type="similarity">
    <text evidence="2 11">Belongs to the sodium:solute symporter (SSF) (TC 2.A.21) family.</text>
</comment>
<evidence type="ECO:0000256" key="9">
    <source>
        <dbReference type="ARBA" id="ARBA00023136"/>
    </source>
</evidence>
<accession>A0AAN5DGD5</accession>
<evidence type="ECO:0000313" key="14">
    <source>
        <dbReference type="Proteomes" id="UP001328107"/>
    </source>
</evidence>
<comment type="caution">
    <text evidence="13">The sequence shown here is derived from an EMBL/GenBank/DDBJ whole genome shotgun (WGS) entry which is preliminary data.</text>
</comment>
<sequence>MQPLDVVVLVVTMIAVSAYGILKSRSKAEENTKDFVVGTEMSAWSVALSVCSGFISSISLLGFPSEVFFNGSMILWYAVMYFVAFPIVAYVFLPVTYNLRLTSAYEYFELRFNRTCRSIAAGLFCTEIILYNAVALYAPSVAISALLDIPILISILLTAVLSATYISVGGAKAGIHTSAAQMVLIVTSMSLIVIVSLWREDVGRIIDNVIDGNRLRLDEFRPDPRIRHSVFSLIFGGTGTILALFAANQMSLQKYMSMPSLQQAQKVVLLNIPCNLFILTVYVMIGLVIFGVFHDCVPKLNSKNELLPYYVLERMSDIPGFTGLFAVAIYSAGISTLSATFSAGNAVVLEDIISPLLQVFNRPKMSEHTSKIIMRVFPIALAFLAIALALVCSMLDSLILQLAFSIFGVVGGPVLGLFILGILVPFVKGRAATIAVFAATIASFGTAIAAFSNKVAPIPLPLNTQCDNTTAFSYRIDDPELLNAVTEIDGWWGLQYLRLSYQYYSLVGVVVCLVVGNLAQVILGSESDCKVEPRLLSPILHPSKTGNCEDVELASAQRMMSV</sequence>
<dbReference type="InterPro" id="IPR051163">
    <property type="entry name" value="Sodium:Solute_Symporter_SSF"/>
</dbReference>
<feature type="transmembrane region" description="Helical" evidence="12">
    <location>
        <begin position="431"/>
        <end position="451"/>
    </location>
</feature>
<evidence type="ECO:0008006" key="15">
    <source>
        <dbReference type="Google" id="ProtNLM"/>
    </source>
</evidence>
<evidence type="ECO:0000256" key="12">
    <source>
        <dbReference type="SAM" id="Phobius"/>
    </source>
</evidence>
<dbReference type="PROSITE" id="PS50283">
    <property type="entry name" value="NA_SOLUT_SYMP_3"/>
    <property type="match status" value="1"/>
</dbReference>
<dbReference type="GO" id="GO:0015293">
    <property type="term" value="F:symporter activity"/>
    <property type="evidence" value="ECO:0007669"/>
    <property type="project" value="TreeGrafter"/>
</dbReference>
<feature type="transmembrane region" description="Helical" evidence="12">
    <location>
        <begin position="74"/>
        <end position="97"/>
    </location>
</feature>
<dbReference type="AlphaFoldDB" id="A0AAN5DGD5"/>
<gene>
    <name evidence="13" type="ORF">PMAYCL1PPCAC_31825</name>
</gene>
<evidence type="ECO:0000313" key="13">
    <source>
        <dbReference type="EMBL" id="GMR61630.1"/>
    </source>
</evidence>
<keyword evidence="8" id="KW-0406">Ion transport</keyword>
<dbReference type="GO" id="GO:0006814">
    <property type="term" value="P:sodium ion transport"/>
    <property type="evidence" value="ECO:0007669"/>
    <property type="project" value="UniProtKB-KW"/>
</dbReference>
<feature type="transmembrane region" description="Helical" evidence="12">
    <location>
        <begin position="268"/>
        <end position="293"/>
    </location>
</feature>
<dbReference type="GO" id="GO:0005886">
    <property type="term" value="C:plasma membrane"/>
    <property type="evidence" value="ECO:0007669"/>
    <property type="project" value="UniProtKB-SubCell"/>
</dbReference>
<keyword evidence="4" id="KW-1003">Cell membrane</keyword>
<evidence type="ECO:0000256" key="6">
    <source>
        <dbReference type="ARBA" id="ARBA00022989"/>
    </source>
</evidence>
<organism evidence="13 14">
    <name type="scientific">Pristionchus mayeri</name>
    <dbReference type="NCBI Taxonomy" id="1317129"/>
    <lineage>
        <taxon>Eukaryota</taxon>
        <taxon>Metazoa</taxon>
        <taxon>Ecdysozoa</taxon>
        <taxon>Nematoda</taxon>
        <taxon>Chromadorea</taxon>
        <taxon>Rhabditida</taxon>
        <taxon>Rhabditina</taxon>
        <taxon>Diplogasteromorpha</taxon>
        <taxon>Diplogasteroidea</taxon>
        <taxon>Neodiplogasteridae</taxon>
        <taxon>Pristionchus</taxon>
    </lineage>
</organism>
<keyword evidence="9 12" id="KW-0472">Membrane</keyword>
<dbReference type="Gene3D" id="1.20.1730.10">
    <property type="entry name" value="Sodium/glucose cotransporter"/>
    <property type="match status" value="1"/>
</dbReference>
<name>A0AAN5DGD5_9BILA</name>
<keyword evidence="3" id="KW-0813">Transport</keyword>
<keyword evidence="10" id="KW-0739">Sodium transport</keyword>
<feature type="transmembrane region" description="Helical" evidence="12">
    <location>
        <begin position="6"/>
        <end position="22"/>
    </location>
</feature>
<evidence type="ECO:0000256" key="11">
    <source>
        <dbReference type="RuleBase" id="RU362091"/>
    </source>
</evidence>
<dbReference type="PANTHER" id="PTHR42985:SF2">
    <property type="entry name" value="SODIUM-DEPENDENT MULTIVITAMIN TRANSPORTER"/>
    <property type="match status" value="1"/>
</dbReference>
<evidence type="ECO:0000256" key="10">
    <source>
        <dbReference type="ARBA" id="ARBA00023201"/>
    </source>
</evidence>
<feature type="transmembrane region" description="Helical" evidence="12">
    <location>
        <begin position="43"/>
        <end position="62"/>
    </location>
</feature>
<protein>
    <recommendedName>
        <fullName evidence="15">Sodium/solute symporter</fullName>
    </recommendedName>
</protein>
<evidence type="ECO:0000256" key="4">
    <source>
        <dbReference type="ARBA" id="ARBA00022475"/>
    </source>
</evidence>
<dbReference type="Pfam" id="PF00474">
    <property type="entry name" value="SSF"/>
    <property type="match status" value="1"/>
</dbReference>
<keyword evidence="5 12" id="KW-0812">Transmembrane</keyword>
<dbReference type="Proteomes" id="UP001328107">
    <property type="component" value="Unassembled WGS sequence"/>
</dbReference>
<feature type="transmembrane region" description="Helical" evidence="12">
    <location>
        <begin position="180"/>
        <end position="198"/>
    </location>
</feature>
<comment type="subcellular location">
    <subcellularLocation>
        <location evidence="1">Cell membrane</location>
        <topology evidence="1">Multi-pass membrane protein</topology>
    </subcellularLocation>
</comment>
<evidence type="ECO:0000256" key="3">
    <source>
        <dbReference type="ARBA" id="ARBA00022448"/>
    </source>
</evidence>
<dbReference type="PANTHER" id="PTHR42985">
    <property type="entry name" value="SODIUM-COUPLED MONOCARBOXYLATE TRANSPORTER"/>
    <property type="match status" value="1"/>
</dbReference>
<reference evidence="14" key="1">
    <citation type="submission" date="2022-10" db="EMBL/GenBank/DDBJ databases">
        <title>Genome assembly of Pristionchus species.</title>
        <authorList>
            <person name="Yoshida K."/>
            <person name="Sommer R.J."/>
        </authorList>
    </citation>
    <scope>NUCLEOTIDE SEQUENCE [LARGE SCALE GENOMIC DNA]</scope>
    <source>
        <strain evidence="14">RS5460</strain>
    </source>
</reference>
<proteinExistence type="inferred from homology"/>
<evidence type="ECO:0000256" key="5">
    <source>
        <dbReference type="ARBA" id="ARBA00022692"/>
    </source>
</evidence>
<dbReference type="InterPro" id="IPR038377">
    <property type="entry name" value="Na/Glc_symporter_sf"/>
</dbReference>
<evidence type="ECO:0000256" key="1">
    <source>
        <dbReference type="ARBA" id="ARBA00004651"/>
    </source>
</evidence>
<feature type="transmembrane region" description="Helical" evidence="12">
    <location>
        <begin position="318"/>
        <end position="337"/>
    </location>
</feature>
<evidence type="ECO:0000256" key="2">
    <source>
        <dbReference type="ARBA" id="ARBA00006434"/>
    </source>
</evidence>
<dbReference type="EMBL" id="BTRK01000006">
    <property type="protein sequence ID" value="GMR61630.1"/>
    <property type="molecule type" value="Genomic_DNA"/>
</dbReference>
<feature type="transmembrane region" description="Helical" evidence="12">
    <location>
        <begin position="226"/>
        <end position="247"/>
    </location>
</feature>
<feature type="transmembrane region" description="Helical" evidence="12">
    <location>
        <begin position="501"/>
        <end position="524"/>
    </location>
</feature>
<dbReference type="InterPro" id="IPR001734">
    <property type="entry name" value="Na/solute_symporter"/>
</dbReference>
<keyword evidence="14" id="KW-1185">Reference proteome</keyword>
<feature type="transmembrane region" description="Helical" evidence="12">
    <location>
        <begin position="372"/>
        <end position="392"/>
    </location>
</feature>
<feature type="transmembrane region" description="Helical" evidence="12">
    <location>
        <begin position="118"/>
        <end position="137"/>
    </location>
</feature>